<keyword evidence="6" id="KW-1133">Transmembrane helix</keyword>
<name>A0A9W3B8G3_BIOGL</name>
<dbReference type="PANTHER" id="PTHR10157:SF29">
    <property type="entry name" value="DOPAMINE BETA-HYDROXYLASE"/>
    <property type="match status" value="1"/>
</dbReference>
<dbReference type="SMART" id="SM00664">
    <property type="entry name" value="DoH"/>
    <property type="match status" value="1"/>
</dbReference>
<evidence type="ECO:0000256" key="13">
    <source>
        <dbReference type="SAM" id="SignalP"/>
    </source>
</evidence>
<evidence type="ECO:0000313" key="18">
    <source>
        <dbReference type="RefSeq" id="XP_055895762.1"/>
    </source>
</evidence>
<keyword evidence="13" id="KW-0732">Signal</keyword>
<keyword evidence="5" id="KW-0479">Metal-binding</keyword>
<dbReference type="OrthoDB" id="129121at2759"/>
<dbReference type="CDD" id="cd09631">
    <property type="entry name" value="DOMON_DOH"/>
    <property type="match status" value="1"/>
</dbReference>
<keyword evidence="15" id="KW-1185">Reference proteome</keyword>
<evidence type="ECO:0000313" key="16">
    <source>
        <dbReference type="RefSeq" id="XP_055895760.1"/>
    </source>
</evidence>
<evidence type="ECO:0000256" key="3">
    <source>
        <dbReference type="ARBA" id="ARBA00010676"/>
    </source>
</evidence>
<dbReference type="InterPro" id="IPR008977">
    <property type="entry name" value="PHM/PNGase_F_dom_sf"/>
</dbReference>
<evidence type="ECO:0000313" key="17">
    <source>
        <dbReference type="RefSeq" id="XP_055895761.1"/>
    </source>
</evidence>
<evidence type="ECO:0000256" key="1">
    <source>
        <dbReference type="ARBA" id="ARBA00001973"/>
    </source>
</evidence>
<dbReference type="GO" id="GO:0030667">
    <property type="term" value="C:secretory granule membrane"/>
    <property type="evidence" value="ECO:0007669"/>
    <property type="project" value="TreeGrafter"/>
</dbReference>
<evidence type="ECO:0000256" key="9">
    <source>
        <dbReference type="ARBA" id="ARBA00023033"/>
    </source>
</evidence>
<dbReference type="PROSITE" id="PS00084">
    <property type="entry name" value="CU2_MONOOXYGENASE_1"/>
    <property type="match status" value="1"/>
</dbReference>
<comment type="similarity">
    <text evidence="3">Belongs to the copper type II ascorbate-dependent monooxygenase family.</text>
</comment>
<dbReference type="InterPro" id="IPR024548">
    <property type="entry name" value="Cu2_monoox_C"/>
</dbReference>
<dbReference type="GeneID" id="106066921"/>
<feature type="domain" description="DOMON" evidence="14">
    <location>
        <begin position="37"/>
        <end position="155"/>
    </location>
</feature>
<dbReference type="InterPro" id="IPR036939">
    <property type="entry name" value="Cu2_ascorb_mOase_N_sf"/>
</dbReference>
<organism evidence="15 18">
    <name type="scientific">Biomphalaria glabrata</name>
    <name type="common">Bloodfluke planorb</name>
    <name type="synonym">Freshwater snail</name>
    <dbReference type="NCBI Taxonomy" id="6526"/>
    <lineage>
        <taxon>Eukaryota</taxon>
        <taxon>Metazoa</taxon>
        <taxon>Spiralia</taxon>
        <taxon>Lophotrochozoa</taxon>
        <taxon>Mollusca</taxon>
        <taxon>Gastropoda</taxon>
        <taxon>Heterobranchia</taxon>
        <taxon>Euthyneura</taxon>
        <taxon>Panpulmonata</taxon>
        <taxon>Hygrophila</taxon>
        <taxon>Lymnaeoidea</taxon>
        <taxon>Planorbidae</taxon>
        <taxon>Biomphalaria</taxon>
    </lineage>
</organism>
<evidence type="ECO:0000256" key="6">
    <source>
        <dbReference type="ARBA" id="ARBA00022989"/>
    </source>
</evidence>
<dbReference type="GO" id="GO:0005507">
    <property type="term" value="F:copper ion binding"/>
    <property type="evidence" value="ECO:0007669"/>
    <property type="project" value="InterPro"/>
</dbReference>
<evidence type="ECO:0000256" key="12">
    <source>
        <dbReference type="ARBA" id="ARBA00023180"/>
    </source>
</evidence>
<dbReference type="PANTHER" id="PTHR10157">
    <property type="entry name" value="DOPAMINE BETA HYDROXYLASE RELATED"/>
    <property type="match status" value="1"/>
</dbReference>
<dbReference type="InterPro" id="IPR000323">
    <property type="entry name" value="Cu2_ascorb_mOase_N"/>
</dbReference>
<keyword evidence="9" id="KW-0503">Monooxygenase</keyword>
<protein>
    <submittedName>
        <fullName evidence="16 17">Dopamine beta-hydroxylase-like</fullName>
    </submittedName>
</protein>
<evidence type="ECO:0000256" key="7">
    <source>
        <dbReference type="ARBA" id="ARBA00023002"/>
    </source>
</evidence>
<comment type="cofactor">
    <cofactor evidence="1">
        <name>Cu(2+)</name>
        <dbReference type="ChEBI" id="CHEBI:29036"/>
    </cofactor>
</comment>
<dbReference type="GO" id="GO:0042420">
    <property type="term" value="P:dopamine catabolic process"/>
    <property type="evidence" value="ECO:0007669"/>
    <property type="project" value="TreeGrafter"/>
</dbReference>
<dbReference type="RefSeq" id="XP_055895762.1">
    <property type="nucleotide sequence ID" value="XM_056039787.1"/>
</dbReference>
<dbReference type="AlphaFoldDB" id="A0A9W3B8G3"/>
<dbReference type="FunFam" id="2.60.120.230:FF:000001">
    <property type="entry name" value="Monooxygenase, DBH-like 1"/>
    <property type="match status" value="1"/>
</dbReference>
<dbReference type="InterPro" id="IPR045266">
    <property type="entry name" value="DOH_DOMON"/>
</dbReference>
<reference evidence="16 17" key="1">
    <citation type="submission" date="2025-04" db="UniProtKB">
        <authorList>
            <consortium name="RefSeq"/>
        </authorList>
    </citation>
    <scope>IDENTIFICATION</scope>
</reference>
<evidence type="ECO:0000256" key="8">
    <source>
        <dbReference type="ARBA" id="ARBA00023008"/>
    </source>
</evidence>
<dbReference type="Pfam" id="PF03712">
    <property type="entry name" value="Cu2_monoox_C"/>
    <property type="match status" value="1"/>
</dbReference>
<dbReference type="GO" id="GO:0004500">
    <property type="term" value="F:dopamine beta-monooxygenase activity"/>
    <property type="evidence" value="ECO:0007669"/>
    <property type="project" value="InterPro"/>
</dbReference>
<feature type="signal peptide" evidence="13">
    <location>
        <begin position="1"/>
        <end position="26"/>
    </location>
</feature>
<dbReference type="Gene3D" id="2.60.120.310">
    <property type="entry name" value="Copper type II, ascorbate-dependent monooxygenase, N-terminal domain"/>
    <property type="match status" value="1"/>
</dbReference>
<dbReference type="OMA" id="FPHFSGP"/>
<keyword evidence="12" id="KW-0325">Glycoprotein</keyword>
<dbReference type="FunFam" id="2.60.120.310:FF:000004">
    <property type="entry name" value="DBH-like monooxygenase protein 1"/>
    <property type="match status" value="1"/>
</dbReference>
<dbReference type="GO" id="GO:0042421">
    <property type="term" value="P:norepinephrine biosynthetic process"/>
    <property type="evidence" value="ECO:0007669"/>
    <property type="project" value="TreeGrafter"/>
</dbReference>
<dbReference type="InterPro" id="IPR028460">
    <property type="entry name" value="Tbh/DBH"/>
</dbReference>
<evidence type="ECO:0000256" key="5">
    <source>
        <dbReference type="ARBA" id="ARBA00022723"/>
    </source>
</evidence>
<dbReference type="InterPro" id="IPR014784">
    <property type="entry name" value="Cu2_ascorb_mOase-like_C"/>
</dbReference>
<comment type="subcellular location">
    <subcellularLocation>
        <location evidence="2">Membrane</location>
        <topology evidence="2">Single-pass membrane protein</topology>
    </subcellularLocation>
</comment>
<dbReference type="GO" id="GO:0006589">
    <property type="term" value="P:octopamine biosynthetic process"/>
    <property type="evidence" value="ECO:0007669"/>
    <property type="project" value="TreeGrafter"/>
</dbReference>
<dbReference type="InterPro" id="IPR020611">
    <property type="entry name" value="Cu2_ascorb_mOase_CS-1"/>
</dbReference>
<evidence type="ECO:0000256" key="4">
    <source>
        <dbReference type="ARBA" id="ARBA00022692"/>
    </source>
</evidence>
<dbReference type="Pfam" id="PF03351">
    <property type="entry name" value="DOMON"/>
    <property type="match status" value="1"/>
</dbReference>
<dbReference type="PRINTS" id="PR00767">
    <property type="entry name" value="DBMONOXGNASE"/>
</dbReference>
<dbReference type="InterPro" id="IPR005018">
    <property type="entry name" value="DOMON_domain"/>
</dbReference>
<dbReference type="SUPFAM" id="SSF49742">
    <property type="entry name" value="PHM/PNGase F"/>
    <property type="match status" value="2"/>
</dbReference>
<keyword evidence="11" id="KW-1015">Disulfide bond</keyword>
<proteinExistence type="inferred from homology"/>
<evidence type="ECO:0000256" key="10">
    <source>
        <dbReference type="ARBA" id="ARBA00023136"/>
    </source>
</evidence>
<dbReference type="RefSeq" id="XP_055895761.1">
    <property type="nucleotide sequence ID" value="XM_056039786.1"/>
</dbReference>
<feature type="chain" id="PRO_5044702996" evidence="13">
    <location>
        <begin position="27"/>
        <end position="581"/>
    </location>
</feature>
<accession>A0A9W3B8G3</accession>
<keyword evidence="8" id="KW-0186">Copper</keyword>
<evidence type="ECO:0000259" key="14">
    <source>
        <dbReference type="PROSITE" id="PS50836"/>
    </source>
</evidence>
<evidence type="ECO:0000256" key="11">
    <source>
        <dbReference type="ARBA" id="ARBA00023157"/>
    </source>
</evidence>
<sequence length="581" mass="66112">MWRCHHALSSIIGCLLIFKMVKWASAFQYKLHLDSNGRYLFEWSVDYQKNTVNVQITAKVTQDIWFAVGFSDYGSVTSADLVVFWTDGHGNHHFVDGYTNDHGIILPDDQQDYFLTSVAADHGAVVLDFYRRFNTCDEQDYTLDNGTTHVIFFESVYANELPFGHVVSSLGHAVKRVQLLKPELPIPVLPNDTWTFEVRAPEILIPSVETTYWWHTTILPHIPTNHHIVKYSGVIAEGNEDLVHHMEVFHCQVPKGQKIPYYSGPAENEDTPKGLEPCRRVIAAWAMGAQDMVYPEEAGVSIGGQDTSRFALLEVHYNNPERKSGRMDNSGIRFYVTSQLRKNEAGIMELGLEYTNKMAIPPGQKKFKLSGYCVQDCTRVGLPPAGIYVFASQLHTHLTGRRLYTKHVRQGSELPELNRDNHFSPHFQEIRRLPQPHNVLPGDELITTCEYDTRSRDKATIGGFSITDEMCVNYIHYYPRTELEVCKSSIQTNALQTFFFLLNRLEDAKVYPDAGDRANYVNINWTPVNAQLLDELYATSPLSMQCNRSDGVRFPGDWEHQKVSEIAQPLVVRDIDTCPSS</sequence>
<dbReference type="PROSITE" id="PS50836">
    <property type="entry name" value="DOMON"/>
    <property type="match status" value="1"/>
</dbReference>
<keyword evidence="7" id="KW-0560">Oxidoreductase</keyword>
<gene>
    <name evidence="16 17 18" type="primary">LOC106066921</name>
</gene>
<evidence type="ECO:0000256" key="2">
    <source>
        <dbReference type="ARBA" id="ARBA00004167"/>
    </source>
</evidence>
<dbReference type="RefSeq" id="XP_055895760.1">
    <property type="nucleotide sequence ID" value="XM_056039785.1"/>
</dbReference>
<keyword evidence="4" id="KW-0812">Transmembrane</keyword>
<dbReference type="GO" id="GO:0005615">
    <property type="term" value="C:extracellular space"/>
    <property type="evidence" value="ECO:0007669"/>
    <property type="project" value="TreeGrafter"/>
</dbReference>
<dbReference type="InterPro" id="IPR000945">
    <property type="entry name" value="DBH-like"/>
</dbReference>
<dbReference type="Gene3D" id="2.60.120.230">
    <property type="match status" value="1"/>
</dbReference>
<keyword evidence="10" id="KW-0472">Membrane</keyword>
<evidence type="ECO:0000313" key="15">
    <source>
        <dbReference type="Proteomes" id="UP001165740"/>
    </source>
</evidence>
<dbReference type="Pfam" id="PF01082">
    <property type="entry name" value="Cu2_monooxygen"/>
    <property type="match status" value="1"/>
</dbReference>
<dbReference type="Proteomes" id="UP001165740">
    <property type="component" value="Chromosome 9"/>
</dbReference>